<feature type="transmembrane region" description="Helical" evidence="6">
    <location>
        <begin position="61"/>
        <end position="83"/>
    </location>
</feature>
<accession>A0AAV7MDE7</accession>
<evidence type="ECO:0000256" key="2">
    <source>
        <dbReference type="ARBA" id="ARBA00022692"/>
    </source>
</evidence>
<evidence type="ECO:0000313" key="9">
    <source>
        <dbReference type="Proteomes" id="UP001066276"/>
    </source>
</evidence>
<dbReference type="AlphaFoldDB" id="A0AAV7MDE7"/>
<evidence type="ECO:0000256" key="3">
    <source>
        <dbReference type="ARBA" id="ARBA00022989"/>
    </source>
</evidence>
<dbReference type="InterPro" id="IPR050578">
    <property type="entry name" value="MARVEL-CKLF_proteins"/>
</dbReference>
<dbReference type="PANTHER" id="PTHR22776:SF89">
    <property type="entry name" value="CKLF-LIKE MARVEL TRANSMEMBRANE DOMAIN-CONTAINING PROTEIN 7"/>
    <property type="match status" value="1"/>
</dbReference>
<feature type="domain" description="MARVEL" evidence="7">
    <location>
        <begin position="26"/>
        <end position="152"/>
    </location>
</feature>
<evidence type="ECO:0000313" key="8">
    <source>
        <dbReference type="EMBL" id="KAJ1101776.1"/>
    </source>
</evidence>
<dbReference type="EMBL" id="JANPWB010000014">
    <property type="protein sequence ID" value="KAJ1101776.1"/>
    <property type="molecule type" value="Genomic_DNA"/>
</dbReference>
<dbReference type="Proteomes" id="UP001066276">
    <property type="component" value="Chromosome 10"/>
</dbReference>
<keyword evidence="4 5" id="KW-0472">Membrane</keyword>
<feature type="transmembrane region" description="Helical" evidence="6">
    <location>
        <begin position="95"/>
        <end position="117"/>
    </location>
</feature>
<dbReference type="PROSITE" id="PS51225">
    <property type="entry name" value="MARVEL"/>
    <property type="match status" value="1"/>
</dbReference>
<comment type="caution">
    <text evidence="8">The sequence shown here is derived from an EMBL/GenBank/DDBJ whole genome shotgun (WGS) entry which is preliminary data.</text>
</comment>
<keyword evidence="9" id="KW-1185">Reference proteome</keyword>
<keyword evidence="3 6" id="KW-1133">Transmembrane helix</keyword>
<protein>
    <recommendedName>
        <fullName evidence="7">MARVEL domain-containing protein</fullName>
    </recommendedName>
</protein>
<sequence>MNVHVVRTSTTTVTTSQDSGVIDRGYLRTVQAMLKVAQMVCLLIGFLCVQCSHWTDYTAYSYFVVVSLYDLVVIFIFFVVYVFRGYRVMTCLSWPLAEFIHYIIGTLLLFIASIVAITKSYNLSALIAGGVFGLITSVLCCVSMWSSYKVSFVTQSTSSTG</sequence>
<dbReference type="PANTHER" id="PTHR22776">
    <property type="entry name" value="MARVEL-CONTAINING POTENTIAL LIPID RAFT-ASSOCIATED PROTEIN"/>
    <property type="match status" value="1"/>
</dbReference>
<evidence type="ECO:0000256" key="6">
    <source>
        <dbReference type="SAM" id="Phobius"/>
    </source>
</evidence>
<evidence type="ECO:0000256" key="1">
    <source>
        <dbReference type="ARBA" id="ARBA00004141"/>
    </source>
</evidence>
<keyword evidence="2 5" id="KW-0812">Transmembrane</keyword>
<reference evidence="8" key="1">
    <citation type="journal article" date="2022" name="bioRxiv">
        <title>Sequencing and chromosome-scale assembly of the giantPleurodeles waltlgenome.</title>
        <authorList>
            <person name="Brown T."/>
            <person name="Elewa A."/>
            <person name="Iarovenko S."/>
            <person name="Subramanian E."/>
            <person name="Araus A.J."/>
            <person name="Petzold A."/>
            <person name="Susuki M."/>
            <person name="Suzuki K.-i.T."/>
            <person name="Hayashi T."/>
            <person name="Toyoda A."/>
            <person name="Oliveira C."/>
            <person name="Osipova E."/>
            <person name="Leigh N.D."/>
            <person name="Simon A."/>
            <person name="Yun M.H."/>
        </authorList>
    </citation>
    <scope>NUCLEOTIDE SEQUENCE</scope>
    <source>
        <strain evidence="8">20211129_DDA</strain>
        <tissue evidence="8">Liver</tissue>
    </source>
</reference>
<gene>
    <name evidence="8" type="ORF">NDU88_006840</name>
</gene>
<proteinExistence type="predicted"/>
<dbReference type="InterPro" id="IPR008253">
    <property type="entry name" value="Marvel"/>
</dbReference>
<dbReference type="Pfam" id="PF01284">
    <property type="entry name" value="MARVEL"/>
    <property type="match status" value="1"/>
</dbReference>
<name>A0AAV7MDE7_PLEWA</name>
<evidence type="ECO:0000256" key="4">
    <source>
        <dbReference type="ARBA" id="ARBA00023136"/>
    </source>
</evidence>
<evidence type="ECO:0000256" key="5">
    <source>
        <dbReference type="PROSITE-ProRule" id="PRU00581"/>
    </source>
</evidence>
<organism evidence="8 9">
    <name type="scientific">Pleurodeles waltl</name>
    <name type="common">Iberian ribbed newt</name>
    <dbReference type="NCBI Taxonomy" id="8319"/>
    <lineage>
        <taxon>Eukaryota</taxon>
        <taxon>Metazoa</taxon>
        <taxon>Chordata</taxon>
        <taxon>Craniata</taxon>
        <taxon>Vertebrata</taxon>
        <taxon>Euteleostomi</taxon>
        <taxon>Amphibia</taxon>
        <taxon>Batrachia</taxon>
        <taxon>Caudata</taxon>
        <taxon>Salamandroidea</taxon>
        <taxon>Salamandridae</taxon>
        <taxon>Pleurodelinae</taxon>
        <taxon>Pleurodeles</taxon>
    </lineage>
</organism>
<feature type="transmembrane region" description="Helical" evidence="6">
    <location>
        <begin position="123"/>
        <end position="145"/>
    </location>
</feature>
<feature type="transmembrane region" description="Helical" evidence="6">
    <location>
        <begin position="36"/>
        <end position="55"/>
    </location>
</feature>
<evidence type="ECO:0000259" key="7">
    <source>
        <dbReference type="PROSITE" id="PS51225"/>
    </source>
</evidence>
<comment type="subcellular location">
    <subcellularLocation>
        <location evidence="1">Membrane</location>
        <topology evidence="1">Multi-pass membrane protein</topology>
    </subcellularLocation>
</comment>
<dbReference type="GO" id="GO:0016020">
    <property type="term" value="C:membrane"/>
    <property type="evidence" value="ECO:0007669"/>
    <property type="project" value="UniProtKB-SubCell"/>
</dbReference>